<name>A0A5M9JWD0_MONFR</name>
<feature type="region of interest" description="Disordered" evidence="1">
    <location>
        <begin position="186"/>
        <end position="240"/>
    </location>
</feature>
<dbReference type="PROSITE" id="PS50330">
    <property type="entry name" value="UIM"/>
    <property type="match status" value="1"/>
</dbReference>
<dbReference type="Pfam" id="PF02809">
    <property type="entry name" value="UIM"/>
    <property type="match status" value="3"/>
</dbReference>
<keyword evidence="3" id="KW-1185">Reference proteome</keyword>
<dbReference type="Gene3D" id="6.10.140.100">
    <property type="match status" value="1"/>
</dbReference>
<dbReference type="Proteomes" id="UP000322873">
    <property type="component" value="Unassembled WGS sequence"/>
</dbReference>
<evidence type="ECO:0000256" key="1">
    <source>
        <dbReference type="SAM" id="MobiDB-lite"/>
    </source>
</evidence>
<reference evidence="2 3" key="1">
    <citation type="submission" date="2019-06" db="EMBL/GenBank/DDBJ databases">
        <title>Genome Sequence of the Brown Rot Fungal Pathogen Monilinia fructicola.</title>
        <authorList>
            <person name="De Miccolis Angelini R.M."/>
            <person name="Landi L."/>
            <person name="Abate D."/>
            <person name="Pollastro S."/>
            <person name="Romanazzi G."/>
            <person name="Faretra F."/>
        </authorList>
    </citation>
    <scope>NUCLEOTIDE SEQUENCE [LARGE SCALE GENOMIC DNA]</scope>
    <source>
        <strain evidence="2 3">Mfrc123</strain>
    </source>
</reference>
<dbReference type="Pfam" id="PF23625">
    <property type="entry name" value="UIM_2"/>
    <property type="match status" value="1"/>
</dbReference>
<protein>
    <submittedName>
        <fullName evidence="2">Uncharacterized protein</fullName>
    </submittedName>
</protein>
<accession>A0A5M9JWD0</accession>
<comment type="caution">
    <text evidence="2">The sequence shown here is derived from an EMBL/GenBank/DDBJ whole genome shotgun (WGS) entry which is preliminary data.</text>
</comment>
<dbReference type="EMBL" id="VICG01000005">
    <property type="protein sequence ID" value="KAA8572186.1"/>
    <property type="molecule type" value="Genomic_DNA"/>
</dbReference>
<sequence>MPSKWKFPPGPSSLRNVLLSYEEPSPETQTLTSAPPLPGALVFEKIIPRETVNVALKNHDLAQLHFEHLRKKDSVSSNTVDIRKDSDFIPNLSVTRQEIKPNSIATSENERSYLIDSRMATSNLELPLSKETSKHSFPSCSNCAPKADVLGSFNHNLRELEDFLALDAPLPMKSNLSQQSSIQNLESFSKDDQKSETSVSHGDFEESNDRILDGKASSRNLVGHDAGESSSRSSSDGEIEPHAMQREDLDDQSTNHLPQFLSPRHYDYIVSSSVPLLCKDTTTQNDQSSSGYLTQNDDCSKKKFTSSRAATNEPLVDRAKGITDADRPDSFKRLFSTIRVQNESPEQSEARKRRRREIIQDNISDYDLAGMGEPRKIIRLHRKELMNKFFPGEPRKIIHSHGKELMEMFNSGESITEERVRELMSIGRFTGYAGILETETTECETTNRVSLKDDEINSDEMEIDEPRHNSWTKNSKEKSTDVPVRPGLIRRKPMDFSKGGVDMVRNGTETKKGAMEILSRDLSIPDLRRLQKRVCEIREFITSTHSISGGVASSISREMKKQLQKIRDEAVCAMPPATHDDRQRAARIIRAIDAENRVQNKSGNNSSISFWAWYYNNDYDVDNEILIIDMEIDELESEIRLIPKGDKRRNLKRTRLRHLESQRDMLEEKDTFYEDSSCDDLEFIEADFWGKAEPDAPSKNFDKLSDTYRNAIASWGPVPKDAVDEDEDPDVLRAINLSLEEGEFVEAMNEGIDHAVPTPSHKTWEDGVESEQEQIEHAIEVSIDKEINTRAQCLQSELLTPAIPFEKFPGELVDEHANIQRAIKLSFNQRQHFEPKKQGTGRTEAPSSPENWQGNGDSEEEQLKRAIAMSLATARGEDLEDEDYCIG</sequence>
<dbReference type="SMART" id="SM00726">
    <property type="entry name" value="UIM"/>
    <property type="match status" value="3"/>
</dbReference>
<feature type="compositionally biased region" description="Basic and acidic residues" evidence="1">
    <location>
        <begin position="202"/>
        <end position="213"/>
    </location>
</feature>
<dbReference type="VEuPathDB" id="FungiDB:MFRU_060g00300"/>
<feature type="compositionally biased region" description="Polar residues" evidence="1">
    <location>
        <begin position="845"/>
        <end position="856"/>
    </location>
</feature>
<gene>
    <name evidence="2" type="ORF">EYC84_002095</name>
</gene>
<organism evidence="2 3">
    <name type="scientific">Monilinia fructicola</name>
    <name type="common">Brown rot fungus</name>
    <name type="synonym">Ciboria fructicola</name>
    <dbReference type="NCBI Taxonomy" id="38448"/>
    <lineage>
        <taxon>Eukaryota</taxon>
        <taxon>Fungi</taxon>
        <taxon>Dikarya</taxon>
        <taxon>Ascomycota</taxon>
        <taxon>Pezizomycotina</taxon>
        <taxon>Leotiomycetes</taxon>
        <taxon>Helotiales</taxon>
        <taxon>Sclerotiniaceae</taxon>
        <taxon>Monilinia</taxon>
    </lineage>
</organism>
<dbReference type="InterPro" id="IPR003903">
    <property type="entry name" value="UIM_dom"/>
</dbReference>
<proteinExistence type="predicted"/>
<evidence type="ECO:0000313" key="3">
    <source>
        <dbReference type="Proteomes" id="UP000322873"/>
    </source>
</evidence>
<dbReference type="AlphaFoldDB" id="A0A5M9JWD0"/>
<evidence type="ECO:0000313" key="2">
    <source>
        <dbReference type="EMBL" id="KAA8572186.1"/>
    </source>
</evidence>
<feature type="region of interest" description="Disordered" evidence="1">
    <location>
        <begin position="829"/>
        <end position="862"/>
    </location>
</feature>